<evidence type="ECO:0008006" key="4">
    <source>
        <dbReference type="Google" id="ProtNLM"/>
    </source>
</evidence>
<reference evidence="3" key="1">
    <citation type="submission" date="2016-10" db="EMBL/GenBank/DDBJ databases">
        <authorList>
            <person name="Varghese N."/>
            <person name="Submissions S."/>
        </authorList>
    </citation>
    <scope>NUCLEOTIDE SEQUENCE [LARGE SCALE GENOMIC DNA]</scope>
    <source>
        <strain evidence="3">DSM 23256</strain>
    </source>
</reference>
<organism evidence="2 3">
    <name type="scientific">Sporolituus thermophilus DSM 23256</name>
    <dbReference type="NCBI Taxonomy" id="1123285"/>
    <lineage>
        <taxon>Bacteria</taxon>
        <taxon>Bacillati</taxon>
        <taxon>Bacillota</taxon>
        <taxon>Negativicutes</taxon>
        <taxon>Selenomonadales</taxon>
        <taxon>Sporomusaceae</taxon>
        <taxon>Sporolituus</taxon>
    </lineage>
</organism>
<keyword evidence="1" id="KW-0732">Signal</keyword>
<dbReference type="PANTHER" id="PTHR34387:SF2">
    <property type="entry name" value="SLR1258 PROTEIN"/>
    <property type="match status" value="1"/>
</dbReference>
<dbReference type="Gene3D" id="3.30.70.2970">
    <property type="entry name" value="Protein of unknown function (DUF541), domain 2"/>
    <property type="match status" value="1"/>
</dbReference>
<accession>A0A1G7N254</accession>
<protein>
    <recommendedName>
        <fullName evidence="4">26 kDa periplasmic immunogenic protein</fullName>
    </recommendedName>
</protein>
<feature type="signal peptide" evidence="1">
    <location>
        <begin position="1"/>
        <end position="21"/>
    </location>
</feature>
<dbReference type="InterPro" id="IPR007497">
    <property type="entry name" value="SIMPL/DUF541"/>
</dbReference>
<dbReference type="EMBL" id="FNBU01000021">
    <property type="protein sequence ID" value="SDF68133.1"/>
    <property type="molecule type" value="Genomic_DNA"/>
</dbReference>
<dbReference type="RefSeq" id="WP_093691170.1">
    <property type="nucleotide sequence ID" value="NZ_FNBU01000021.1"/>
</dbReference>
<dbReference type="STRING" id="1123285.SAMN05660235_02390"/>
<feature type="chain" id="PRO_5038859621" description="26 kDa periplasmic immunogenic protein" evidence="1">
    <location>
        <begin position="22"/>
        <end position="230"/>
    </location>
</feature>
<dbReference type="AlphaFoldDB" id="A0A1G7N254"/>
<dbReference type="Gene3D" id="3.30.110.170">
    <property type="entry name" value="Protein of unknown function (DUF541), domain 1"/>
    <property type="match status" value="1"/>
</dbReference>
<evidence type="ECO:0000313" key="3">
    <source>
        <dbReference type="Proteomes" id="UP000243333"/>
    </source>
</evidence>
<evidence type="ECO:0000256" key="1">
    <source>
        <dbReference type="SAM" id="SignalP"/>
    </source>
</evidence>
<dbReference type="Proteomes" id="UP000243333">
    <property type="component" value="Unassembled WGS sequence"/>
</dbReference>
<proteinExistence type="predicted"/>
<dbReference type="GO" id="GO:0006974">
    <property type="term" value="P:DNA damage response"/>
    <property type="evidence" value="ECO:0007669"/>
    <property type="project" value="TreeGrafter"/>
</dbReference>
<dbReference type="InterPro" id="IPR052022">
    <property type="entry name" value="26kDa_periplasmic_antigen"/>
</dbReference>
<name>A0A1G7N254_9FIRM</name>
<dbReference type="Pfam" id="PF04402">
    <property type="entry name" value="SIMPL"/>
    <property type="match status" value="1"/>
</dbReference>
<gene>
    <name evidence="2" type="ORF">SAMN05660235_02390</name>
</gene>
<sequence length="230" mass="24453">MRIWKTFVAFILLLVTAATVAAAPAQTEPGAITVYGHAEMMVVPDVALVTAGVLTSGSDAAAVKRENDRVMNQIMERLKAEGITADKIQTAAVSLYPLQRSDDRAGVTGYRMHSSVTVTVEDLTRVGAVVDALFQAGANQLQGVSFALRDDRALRADLLRQAVEDGRQQAATIAESLGVRLGRPLSVTQNGRVYPVATDGYRIMKEAAGSPVNPGMLKASVDLTLVFAVQ</sequence>
<dbReference type="OrthoDB" id="1682722at2"/>
<evidence type="ECO:0000313" key="2">
    <source>
        <dbReference type="EMBL" id="SDF68133.1"/>
    </source>
</evidence>
<dbReference type="PANTHER" id="PTHR34387">
    <property type="entry name" value="SLR1258 PROTEIN"/>
    <property type="match status" value="1"/>
</dbReference>
<keyword evidence="3" id="KW-1185">Reference proteome</keyword>